<gene>
    <name evidence="1" type="ORF">PM3016_2036</name>
</gene>
<evidence type="ECO:0000313" key="1">
    <source>
        <dbReference type="EMBL" id="AFC28936.1"/>
    </source>
</evidence>
<sequence length="701" mass="80066">MQLIIGCGECCCLNTYENRFEDCYVLLDGSELKIGNHSLERVWDISNGIPTVVSLKNKAANKEWFTTDETHDWLAAANRKYAFFHSSFISEDKVSLTVEAAPDDDFGVAKKHLRVQVSIGYKNCTVQWTHLIYPVSPIIRSFIRVTVKEDAVLSERAAAEELPADKKHFREISDGYQDSYPLEPKHCGWKSVRFVDVTDDFDNLVHTEHGLFHRRERRFVKGNLIFVQDHLSKEGLTLIKEGPTPLGYLRDADSDFFIKGVNVFTTGWGFDRNDLIKHKTLTTYGSTVMLWSGSEENALSVLNEYHNAIHIFNPEKDAFIMSNTWGDQSSDGRLSEAFLLAELEVAKQTGITFYQIDDGWQNGTTANSVLPGGAWGMGYYKHNPDFWKVNDRRFPNGLEPIIASAKEKGIKMGLWFSPDSINDFENWEKDSRVLIDLHHKYDIAAFKMDGIEFTSKAGEENLTRLLQTVLEGTDGKVFFNMDVTAGIRSGYYGQLQYGSLFLENRFTGKFGEWPNYFPHCTLRNIWMLSRYYPSCRLQAEFLNVHRNIELYQGDPLAPSACGMEYAFAITMFANPLAWMEQTGLDEASIAILGRMILRYREVQSDILAGHVLPIGDEPNGTVWTGFQSIRSVDTGYLLVIKEYNTDREQKYQLWNLRDKTLQLECILGSGRQEQIKVDHEGFAAFQLDGQFKYALYKYSLV</sequence>
<dbReference type="AlphaFoldDB" id="H6NCK7"/>
<evidence type="ECO:0000313" key="2">
    <source>
        <dbReference type="Proteomes" id="UP000007523"/>
    </source>
</evidence>
<dbReference type="SUPFAM" id="SSF51445">
    <property type="entry name" value="(Trans)glycosidases"/>
    <property type="match status" value="1"/>
</dbReference>
<dbReference type="Proteomes" id="UP000007523">
    <property type="component" value="Chromosome"/>
</dbReference>
<dbReference type="Pfam" id="PF02065">
    <property type="entry name" value="Melibiase"/>
    <property type="match status" value="1"/>
</dbReference>
<name>H6NCK7_9BACL</name>
<dbReference type="InterPro" id="IPR013785">
    <property type="entry name" value="Aldolase_TIM"/>
</dbReference>
<proteinExistence type="predicted"/>
<reference evidence="1 2" key="1">
    <citation type="journal article" date="2012" name="J. Bacteriol.">
        <title>Complete Genome Sequence of Paenibacillus mucilaginosus 3016, a Bacterium Functional as Microbial Fertilizer.</title>
        <authorList>
            <person name="Ma M."/>
            <person name="Wang Z."/>
            <person name="Li L."/>
            <person name="Jiang X."/>
            <person name="Guan D."/>
            <person name="Cao F."/>
            <person name="Chen H."/>
            <person name="Wang X."/>
            <person name="Shen D."/>
            <person name="Du B."/>
            <person name="Li J."/>
        </authorList>
    </citation>
    <scope>NUCLEOTIDE SEQUENCE [LARGE SCALE GENOMIC DNA]</scope>
    <source>
        <strain evidence="1 2">3016</strain>
    </source>
</reference>
<dbReference type="EMBL" id="CP003235">
    <property type="protein sequence ID" value="AFC28936.1"/>
    <property type="molecule type" value="Genomic_DNA"/>
</dbReference>
<organism evidence="1 2">
    <name type="scientific">Paenibacillus mucilaginosus 3016</name>
    <dbReference type="NCBI Taxonomy" id="1116391"/>
    <lineage>
        <taxon>Bacteria</taxon>
        <taxon>Bacillati</taxon>
        <taxon>Bacillota</taxon>
        <taxon>Bacilli</taxon>
        <taxon>Bacillales</taxon>
        <taxon>Paenibacillaceae</taxon>
        <taxon>Paenibacillus</taxon>
    </lineage>
</organism>
<dbReference type="STRING" id="1116391.PM3016_2036"/>
<accession>H6NCK7</accession>
<dbReference type="KEGG" id="pmq:PM3016_2036"/>
<protein>
    <recommendedName>
        <fullName evidence="3">Alpha-galactosidase</fullName>
    </recommendedName>
</protein>
<keyword evidence="2" id="KW-1185">Reference proteome</keyword>
<dbReference type="HOGENOM" id="CLU_025128_0_0_9"/>
<dbReference type="InterPro" id="IPR017853">
    <property type="entry name" value="GH"/>
</dbReference>
<evidence type="ECO:0008006" key="3">
    <source>
        <dbReference type="Google" id="ProtNLM"/>
    </source>
</evidence>
<dbReference type="Gene3D" id="3.20.20.70">
    <property type="entry name" value="Aldolase class I"/>
    <property type="match status" value="1"/>
</dbReference>